<protein>
    <submittedName>
        <fullName evidence="2">Uncharacterized protein</fullName>
    </submittedName>
</protein>
<comment type="caution">
    <text evidence="2">The sequence shown here is derived from an EMBL/GenBank/DDBJ whole genome shotgun (WGS) entry which is preliminary data.</text>
</comment>
<keyword evidence="1" id="KW-0732">Signal</keyword>
<sequence length="231" mass="26240">MRKYILFIFCMFFGLVISSQHTSAQTIVSDEQLEQVRENFLQMGIDEETASKLVEKVRNGELLDSQKPDELDKKREDLVVSLTDGKKYIEFSDGSRIEISVSNSSPVVTAFDYATGTVSYNSCQSGSGYKNCTIKVRYYDGIWDIYFNAKISLVQDGYDMISSIYNQGVDAVLYTVVEKRFEIVQKVETSSVAAKADYTNQFTHKSGLYTLSRTLTLCVENDNAYARLNYY</sequence>
<name>A0A0D0HQZ7_9BACL</name>
<organism evidence="2 3">
    <name type="scientific">Anoxybacillus ayderensis</name>
    <dbReference type="NCBI Taxonomy" id="265546"/>
    <lineage>
        <taxon>Bacteria</taxon>
        <taxon>Bacillati</taxon>
        <taxon>Bacillota</taxon>
        <taxon>Bacilli</taxon>
        <taxon>Bacillales</taxon>
        <taxon>Anoxybacillaceae</taxon>
        <taxon>Anoxybacillus</taxon>
    </lineage>
</organism>
<proteinExistence type="predicted"/>
<accession>A0A0D0HQZ7</accession>
<feature type="chain" id="PRO_5002211899" evidence="1">
    <location>
        <begin position="25"/>
        <end position="231"/>
    </location>
</feature>
<dbReference type="RefSeq" id="WP_042533821.1">
    <property type="nucleotide sequence ID" value="NZ_JXTG01000001.1"/>
</dbReference>
<dbReference type="AlphaFoldDB" id="A0A0D0HQZ7"/>
<evidence type="ECO:0000313" key="2">
    <source>
        <dbReference type="EMBL" id="KIP22484.1"/>
    </source>
</evidence>
<dbReference type="EMBL" id="JXTG01000001">
    <property type="protein sequence ID" value="KIP22484.1"/>
    <property type="molecule type" value="Genomic_DNA"/>
</dbReference>
<evidence type="ECO:0000256" key="1">
    <source>
        <dbReference type="SAM" id="SignalP"/>
    </source>
</evidence>
<keyword evidence="3" id="KW-1185">Reference proteome</keyword>
<gene>
    <name evidence="2" type="ORF">JV16_00164</name>
</gene>
<dbReference type="PATRIC" id="fig|265546.4.peg.172"/>
<feature type="signal peptide" evidence="1">
    <location>
        <begin position="1"/>
        <end position="24"/>
    </location>
</feature>
<reference evidence="2 3" key="1">
    <citation type="submission" date="2015-01" db="EMBL/GenBank/DDBJ databases">
        <title>Genome sequence of Anoxybacillus ayderensis strain AB04.</title>
        <authorList>
            <person name="Belduz A.O."/>
            <person name="Canakci S."/>
            <person name="Chan K.-G."/>
            <person name="Kahar U.M."/>
            <person name="Yaakob A.S."/>
            <person name="Chan C.S."/>
            <person name="Goh K.M."/>
        </authorList>
    </citation>
    <scope>NUCLEOTIDE SEQUENCE [LARGE SCALE GENOMIC DNA]</scope>
    <source>
        <strain evidence="2 3">AB04</strain>
    </source>
</reference>
<evidence type="ECO:0000313" key="3">
    <source>
        <dbReference type="Proteomes" id="UP000032047"/>
    </source>
</evidence>
<dbReference type="Proteomes" id="UP000032047">
    <property type="component" value="Unassembled WGS sequence"/>
</dbReference>